<gene>
    <name evidence="2" type="ORF">M747DRAFT_179299</name>
</gene>
<keyword evidence="1" id="KW-1133">Transmembrane helix</keyword>
<protein>
    <submittedName>
        <fullName evidence="2">Uncharacterized protein</fullName>
    </submittedName>
</protein>
<proteinExistence type="predicted"/>
<dbReference type="AlphaFoldDB" id="A0A370C937"/>
<evidence type="ECO:0000256" key="1">
    <source>
        <dbReference type="SAM" id="Phobius"/>
    </source>
</evidence>
<organism evidence="2 3">
    <name type="scientific">Aspergillus niger ATCC 13496</name>
    <dbReference type="NCBI Taxonomy" id="1353008"/>
    <lineage>
        <taxon>Eukaryota</taxon>
        <taxon>Fungi</taxon>
        <taxon>Dikarya</taxon>
        <taxon>Ascomycota</taxon>
        <taxon>Pezizomycotina</taxon>
        <taxon>Eurotiomycetes</taxon>
        <taxon>Eurotiomycetidae</taxon>
        <taxon>Eurotiales</taxon>
        <taxon>Aspergillaceae</taxon>
        <taxon>Aspergillus</taxon>
        <taxon>Aspergillus subgen. Circumdati</taxon>
    </lineage>
</organism>
<dbReference type="Proteomes" id="UP000253845">
    <property type="component" value="Unassembled WGS sequence"/>
</dbReference>
<keyword evidence="1" id="KW-0472">Membrane</keyword>
<keyword evidence="1" id="KW-0812">Transmembrane</keyword>
<accession>A0A370C937</accession>
<feature type="transmembrane region" description="Helical" evidence="1">
    <location>
        <begin position="16"/>
        <end position="39"/>
    </location>
</feature>
<evidence type="ECO:0000313" key="3">
    <source>
        <dbReference type="Proteomes" id="UP000253845"/>
    </source>
</evidence>
<dbReference type="VEuPathDB" id="FungiDB:M747DRAFT_179299"/>
<evidence type="ECO:0000313" key="2">
    <source>
        <dbReference type="EMBL" id="RDH22493.1"/>
    </source>
</evidence>
<dbReference type="EMBL" id="KZ851907">
    <property type="protein sequence ID" value="RDH22493.1"/>
    <property type="molecule type" value="Genomic_DNA"/>
</dbReference>
<reference evidence="2 3" key="1">
    <citation type="submission" date="2018-07" db="EMBL/GenBank/DDBJ databases">
        <title>Section-level genome sequencing of Aspergillus section Nigri to investigate inter- and intra-species variation.</title>
        <authorList>
            <consortium name="DOE Joint Genome Institute"/>
            <person name="Vesth T.C."/>
            <person name="Nybo J.L."/>
            <person name="Theobald S."/>
            <person name="Frisvad J.C."/>
            <person name="Larsen T.O."/>
            <person name="Nielsen K.F."/>
            <person name="Hoof J.B."/>
            <person name="Brandl J."/>
            <person name="Salamov A."/>
            <person name="Riley R."/>
            <person name="Gladden J.M."/>
            <person name="Phatale P."/>
            <person name="Nielsen M.T."/>
            <person name="Lyhne E.K."/>
            <person name="Kogle M.E."/>
            <person name="Strasser K."/>
            <person name="McDonnell E."/>
            <person name="Barry K."/>
            <person name="Clum A."/>
            <person name="Chen C."/>
            <person name="Nolan M."/>
            <person name="Sandor L."/>
            <person name="Kuo A."/>
            <person name="Lipzen A."/>
            <person name="Hainaut M."/>
            <person name="Drula E."/>
            <person name="Tsang A."/>
            <person name="Magnuson J.K."/>
            <person name="Henrissat B."/>
            <person name="Wiebenga A."/>
            <person name="Simmons B.A."/>
            <person name="Makela M.R."/>
            <person name="De vries R.P."/>
            <person name="Grigoriev I.V."/>
            <person name="Mortensen U.H."/>
            <person name="Baker S.E."/>
            <person name="Andersen M.R."/>
        </authorList>
    </citation>
    <scope>NUCLEOTIDE SEQUENCE [LARGE SCALE GENOMIC DNA]</scope>
    <source>
        <strain evidence="2 3">ATCC 13496</strain>
    </source>
</reference>
<name>A0A370C937_ASPNG</name>
<sequence>MLHYLVVGAMNRSLPVIYYIIFLFSVLLPPFSFLIILLFSIEAHIATCGTCIAYRAKLYILKRPYWSHVQNVVPLQDPILRLYRYLLPGNSRQVRLSWNQLAICIVMALVKHSDSNHLGTNPDSIRW</sequence>